<dbReference type="CDD" id="cd14503">
    <property type="entry name" value="PTP-bact"/>
    <property type="match status" value="1"/>
</dbReference>
<accession>A0ABY1ZPC4</accession>
<evidence type="ECO:0000313" key="3">
    <source>
        <dbReference type="Proteomes" id="UP000313645"/>
    </source>
</evidence>
<keyword evidence="3" id="KW-1185">Reference proteome</keyword>
<evidence type="ECO:0000313" key="2">
    <source>
        <dbReference type="EMBL" id="TBW58586.1"/>
    </source>
</evidence>
<sequence>MACRESALDRIFNFVSLTGQIGTAGQPTSEQFALVASHGYSTVINLAMPDHPRALADEGDRVTREGMTYLHLPVPFDAPQPHHVRRFCRLLQALREDDPQQKIFIHCIMNYRVSAFMTHYLRLVEGYDAADARSPLFDRWAPDATWQALLAWDRAHIGL</sequence>
<dbReference type="Pfam" id="PF22741">
    <property type="entry name" value="PTP-NADK"/>
    <property type="match status" value="1"/>
</dbReference>
<reference evidence="2 3" key="1">
    <citation type="submission" date="2019-02" db="EMBL/GenBank/DDBJ databases">
        <title>Marinobacter halodurans sp. nov., a marine bacterium isolated from sea tidal flat.</title>
        <authorList>
            <person name="Yoo Y."/>
            <person name="Lee D.W."/>
            <person name="Kim B.S."/>
            <person name="Kim J.-J."/>
        </authorList>
    </citation>
    <scope>NUCLEOTIDE SEQUENCE [LARGE SCALE GENOMIC DNA]</scope>
    <source>
        <strain evidence="2 3">YJ-S3-2</strain>
    </source>
</reference>
<organism evidence="2 3">
    <name type="scientific">Marinobacter halodurans</name>
    <dbReference type="NCBI Taxonomy" id="2528979"/>
    <lineage>
        <taxon>Bacteria</taxon>
        <taxon>Pseudomonadati</taxon>
        <taxon>Pseudomonadota</taxon>
        <taxon>Gammaproteobacteria</taxon>
        <taxon>Pseudomonadales</taxon>
        <taxon>Marinobacteraceae</taxon>
        <taxon>Marinobacter</taxon>
    </lineage>
</organism>
<dbReference type="InterPro" id="IPR055214">
    <property type="entry name" value="PTP-NADK"/>
</dbReference>
<dbReference type="Proteomes" id="UP000313645">
    <property type="component" value="Unassembled WGS sequence"/>
</dbReference>
<dbReference type="InterPro" id="IPR029021">
    <property type="entry name" value="Prot-tyrosine_phosphatase-like"/>
</dbReference>
<dbReference type="Gene3D" id="3.90.190.10">
    <property type="entry name" value="Protein tyrosine phosphatase superfamily"/>
    <property type="match status" value="1"/>
</dbReference>
<protein>
    <submittedName>
        <fullName evidence="2">Phosphatase</fullName>
    </submittedName>
</protein>
<evidence type="ECO:0000259" key="1">
    <source>
        <dbReference type="Pfam" id="PF22741"/>
    </source>
</evidence>
<name>A0ABY1ZPC4_9GAMM</name>
<comment type="caution">
    <text evidence="2">The sequence shown here is derived from an EMBL/GenBank/DDBJ whole genome shotgun (WGS) entry which is preliminary data.</text>
</comment>
<proteinExistence type="predicted"/>
<feature type="domain" description="DSP-PTPase phosphatase fused to NAD+ Kinase" evidence="1">
    <location>
        <begin position="24"/>
        <end position="125"/>
    </location>
</feature>
<dbReference type="EMBL" id="SJDL01000004">
    <property type="protein sequence ID" value="TBW58586.1"/>
    <property type="molecule type" value="Genomic_DNA"/>
</dbReference>
<dbReference type="SUPFAM" id="SSF52799">
    <property type="entry name" value="(Phosphotyrosine protein) phosphatases II"/>
    <property type="match status" value="1"/>
</dbReference>
<gene>
    <name evidence="2" type="ORF">EZI54_04155</name>
</gene>